<dbReference type="CDD" id="cd04182">
    <property type="entry name" value="GT_2_like_f"/>
    <property type="match status" value="1"/>
</dbReference>
<keyword evidence="1" id="KW-0460">Magnesium</keyword>
<name>A0A1M7CUT9_9RHOB</name>
<dbReference type="InterPro" id="IPR029044">
    <property type="entry name" value="Nucleotide-diphossugar_trans"/>
</dbReference>
<evidence type="ECO:0000256" key="1">
    <source>
        <dbReference type="ARBA" id="ARBA00022842"/>
    </source>
</evidence>
<dbReference type="SUPFAM" id="SSF53448">
    <property type="entry name" value="Nucleotide-diphospho-sugar transferases"/>
    <property type="match status" value="1"/>
</dbReference>
<evidence type="ECO:0000313" key="4">
    <source>
        <dbReference type="Proteomes" id="UP000322545"/>
    </source>
</evidence>
<dbReference type="PANTHER" id="PTHR43777:SF1">
    <property type="entry name" value="MOLYBDENUM COFACTOR CYTIDYLYLTRANSFERASE"/>
    <property type="match status" value="1"/>
</dbReference>
<dbReference type="Proteomes" id="UP000322545">
    <property type="component" value="Unassembled WGS sequence"/>
</dbReference>
<protein>
    <submittedName>
        <fullName evidence="3">CTP:molybdopterin cytidylyltransferase MocA</fullName>
    </submittedName>
</protein>
<dbReference type="EMBL" id="FRCB01000002">
    <property type="protein sequence ID" value="SHL71006.1"/>
    <property type="molecule type" value="Genomic_DNA"/>
</dbReference>
<keyword evidence="3" id="KW-0808">Transferase</keyword>
<gene>
    <name evidence="3" type="ORF">SAMN05443432_102311</name>
</gene>
<sequence length="199" mass="21491">MCKVVILIPAAGASSRMRGRDKLLEPVDGLPLLARQAAMALQTDCAVLVTVPTDGSRRQAALKPLPGLDMALLDDPSEGLAASIRAGAEWAKTQHADGLMVVLADMPDLQSPDLTLMIRTFQDASDKVLRATDVTGRAGHPVIFPARLFSALTEIQGDTGARDILRHEEVSTLPLPGYRATTDLDTPEDWAAWRQRRMS</sequence>
<keyword evidence="3" id="KW-0548">Nucleotidyltransferase</keyword>
<keyword evidence="4" id="KW-1185">Reference proteome</keyword>
<feature type="domain" description="MobA-like NTP transferase" evidence="2">
    <location>
        <begin position="7"/>
        <end position="168"/>
    </location>
</feature>
<dbReference type="RefSeq" id="WP_149778644.1">
    <property type="nucleotide sequence ID" value="NZ_FRCB01000002.1"/>
</dbReference>
<reference evidence="3 4" key="1">
    <citation type="submission" date="2016-11" db="EMBL/GenBank/DDBJ databases">
        <authorList>
            <person name="Varghese N."/>
            <person name="Submissions S."/>
        </authorList>
    </citation>
    <scope>NUCLEOTIDE SEQUENCE [LARGE SCALE GENOMIC DNA]</scope>
    <source>
        <strain evidence="3 4">DSM 28249</strain>
    </source>
</reference>
<dbReference type="InterPro" id="IPR025877">
    <property type="entry name" value="MobA-like_NTP_Trfase"/>
</dbReference>
<evidence type="ECO:0000313" key="3">
    <source>
        <dbReference type="EMBL" id="SHL71006.1"/>
    </source>
</evidence>
<dbReference type="Gene3D" id="3.90.550.10">
    <property type="entry name" value="Spore Coat Polysaccharide Biosynthesis Protein SpsA, Chain A"/>
    <property type="match status" value="1"/>
</dbReference>
<dbReference type="Pfam" id="PF12804">
    <property type="entry name" value="NTP_transf_3"/>
    <property type="match status" value="1"/>
</dbReference>
<dbReference type="AlphaFoldDB" id="A0A1M7CUT9"/>
<accession>A0A1M7CUT9</accession>
<proteinExistence type="predicted"/>
<organism evidence="3 4">
    <name type="scientific">Roseovarius litoreus</name>
    <dbReference type="NCBI Taxonomy" id="1155722"/>
    <lineage>
        <taxon>Bacteria</taxon>
        <taxon>Pseudomonadati</taxon>
        <taxon>Pseudomonadota</taxon>
        <taxon>Alphaproteobacteria</taxon>
        <taxon>Rhodobacterales</taxon>
        <taxon>Roseobacteraceae</taxon>
        <taxon>Roseovarius</taxon>
    </lineage>
</organism>
<dbReference type="GO" id="GO:0016779">
    <property type="term" value="F:nucleotidyltransferase activity"/>
    <property type="evidence" value="ECO:0007669"/>
    <property type="project" value="UniProtKB-KW"/>
</dbReference>
<evidence type="ECO:0000259" key="2">
    <source>
        <dbReference type="Pfam" id="PF12804"/>
    </source>
</evidence>
<dbReference type="PANTHER" id="PTHR43777">
    <property type="entry name" value="MOLYBDENUM COFACTOR CYTIDYLYLTRANSFERASE"/>
    <property type="match status" value="1"/>
</dbReference>